<evidence type="ECO:0000259" key="1">
    <source>
        <dbReference type="Pfam" id="PF00188"/>
    </source>
</evidence>
<dbReference type="EMBL" id="CP029754">
    <property type="protein sequence ID" value="QDD70033.1"/>
    <property type="molecule type" value="Genomic_DNA"/>
</dbReference>
<proteinExistence type="predicted"/>
<dbReference type="SUPFAM" id="SSF55797">
    <property type="entry name" value="PR-1-like"/>
    <property type="match status" value="1"/>
</dbReference>
<organism evidence="2 3">
    <name type="scientific">Lactobacillus amylovorus</name>
    <dbReference type="NCBI Taxonomy" id="1604"/>
    <lineage>
        <taxon>Bacteria</taxon>
        <taxon>Bacillati</taxon>
        <taxon>Bacillota</taxon>
        <taxon>Bacilli</taxon>
        <taxon>Lactobacillales</taxon>
        <taxon>Lactobacillaceae</taxon>
        <taxon>Lactobacillus</taxon>
    </lineage>
</organism>
<dbReference type="AlphaFoldDB" id="A0A5B8EDS3"/>
<dbReference type="InterPro" id="IPR014044">
    <property type="entry name" value="CAP_dom"/>
</dbReference>
<evidence type="ECO:0000313" key="3">
    <source>
        <dbReference type="Proteomes" id="UP000312326"/>
    </source>
</evidence>
<feature type="domain" description="SCP" evidence="1">
    <location>
        <begin position="1"/>
        <end position="92"/>
    </location>
</feature>
<accession>A0A5B8EDS3</accession>
<dbReference type="Gene3D" id="3.40.33.10">
    <property type="entry name" value="CAP"/>
    <property type="match status" value="1"/>
</dbReference>
<sequence length="120" mass="13331">MPKLTVKPSLQAYAETRAQEVVNKFSHIRPNGKRTAYEENIGLNSVQVSTTPKEAAKALLDEFIYHDQASNWAHRKSLLSKANKTIGVGFAFEAKPGMATQGNKYPDYLGDRIAVDLQTH</sequence>
<name>A0A5B8EDS3_LACAM</name>
<evidence type="ECO:0000313" key="2">
    <source>
        <dbReference type="EMBL" id="QDD70033.1"/>
    </source>
</evidence>
<dbReference type="Proteomes" id="UP000312326">
    <property type="component" value="Chromosome"/>
</dbReference>
<gene>
    <name evidence="2" type="ORF">DM298_03450</name>
</gene>
<protein>
    <recommendedName>
        <fullName evidence="1">SCP domain-containing protein</fullName>
    </recommendedName>
</protein>
<reference evidence="2 3" key="1">
    <citation type="submission" date="2018-06" db="EMBL/GenBank/DDBJ databases">
        <title>Complete genome sequnece of Lactobacillus amylovorus PMRA3.</title>
        <authorList>
            <person name="Nam Y.-D."/>
            <person name="Chung W.-H."/>
            <person name="Park Y.S."/>
            <person name="Kang J."/>
        </authorList>
    </citation>
    <scope>NUCLEOTIDE SEQUENCE [LARGE SCALE GENOMIC DNA]</scope>
    <source>
        <strain evidence="2 3">PMRA3</strain>
    </source>
</reference>
<dbReference type="RefSeq" id="WP_139962155.1">
    <property type="nucleotide sequence ID" value="NZ_CP029754.1"/>
</dbReference>
<dbReference type="InterPro" id="IPR035940">
    <property type="entry name" value="CAP_sf"/>
</dbReference>
<dbReference type="Pfam" id="PF00188">
    <property type="entry name" value="CAP"/>
    <property type="match status" value="1"/>
</dbReference>